<evidence type="ECO:0000313" key="5">
    <source>
        <dbReference type="EMBL" id="MBO0906556.1"/>
    </source>
</evidence>
<comment type="caution">
    <text evidence="5">The sequence shown here is derived from an EMBL/GenBank/DDBJ whole genome shotgun (WGS) entry which is preliminary data.</text>
</comment>
<gene>
    <name evidence="5" type="primary">pqqA</name>
    <name evidence="5" type="ORF">J1C47_23195</name>
</gene>
<sequence length="59" mass="6645">MTHSPLCCCRVGDCIGPWSSAGRRRDEPETGRHSMAWNKPIVTEVCMAMEINGYMPVEF</sequence>
<organism evidence="5 6">
    <name type="scientific">Jiella sonneratiae</name>
    <dbReference type="NCBI Taxonomy" id="2816856"/>
    <lineage>
        <taxon>Bacteria</taxon>
        <taxon>Pseudomonadati</taxon>
        <taxon>Pseudomonadota</taxon>
        <taxon>Alphaproteobacteria</taxon>
        <taxon>Hyphomicrobiales</taxon>
        <taxon>Aurantimonadaceae</taxon>
        <taxon>Jiella</taxon>
    </lineage>
</organism>
<dbReference type="Proteomes" id="UP000664288">
    <property type="component" value="Unassembled WGS sequence"/>
</dbReference>
<dbReference type="Pfam" id="PF08042">
    <property type="entry name" value="PqqA"/>
    <property type="match status" value="1"/>
</dbReference>
<proteinExistence type="inferred from homology"/>
<keyword evidence="4" id="KW-0884">PQQ biosynthesis</keyword>
<protein>
    <recommendedName>
        <fullName evidence="3">Coenzyme PQQ synthesis protein A</fullName>
    </recommendedName>
</protein>
<comment type="similarity">
    <text evidence="2">Belongs to the PqqA family.</text>
</comment>
<comment type="pathway">
    <text evidence="1">Cofactor biosynthesis; pyrroloquinoline quinone biosynthesis.</text>
</comment>
<name>A0ABS3JA57_9HYPH</name>
<evidence type="ECO:0000256" key="4">
    <source>
        <dbReference type="ARBA" id="ARBA00022905"/>
    </source>
</evidence>
<accession>A0ABS3JA57</accession>
<dbReference type="NCBIfam" id="TIGR02107">
    <property type="entry name" value="PQQ_syn_pqqA"/>
    <property type="match status" value="1"/>
</dbReference>
<evidence type="ECO:0000256" key="3">
    <source>
        <dbReference type="ARBA" id="ARBA00015086"/>
    </source>
</evidence>
<dbReference type="InterPro" id="IPR011725">
    <property type="entry name" value="PQQ_synth_PqqA"/>
</dbReference>
<evidence type="ECO:0000313" key="6">
    <source>
        <dbReference type="Proteomes" id="UP000664288"/>
    </source>
</evidence>
<reference evidence="5 6" key="1">
    <citation type="submission" date="2021-03" db="EMBL/GenBank/DDBJ databases">
        <title>Whole genome sequence of Jiella sp. MQZ13P-4.</title>
        <authorList>
            <person name="Tuo L."/>
        </authorList>
    </citation>
    <scope>NUCLEOTIDE SEQUENCE [LARGE SCALE GENOMIC DNA]</scope>
    <source>
        <strain evidence="5 6">MQZ13P-4</strain>
    </source>
</reference>
<evidence type="ECO:0000256" key="1">
    <source>
        <dbReference type="ARBA" id="ARBA00004886"/>
    </source>
</evidence>
<keyword evidence="6" id="KW-1185">Reference proteome</keyword>
<dbReference type="EMBL" id="JAFMPY010000052">
    <property type="protein sequence ID" value="MBO0906556.1"/>
    <property type="molecule type" value="Genomic_DNA"/>
</dbReference>
<evidence type="ECO:0000256" key="2">
    <source>
        <dbReference type="ARBA" id="ARBA00009325"/>
    </source>
</evidence>